<evidence type="ECO:0000259" key="1">
    <source>
        <dbReference type="Pfam" id="PF14528"/>
    </source>
</evidence>
<comment type="caution">
    <text evidence="2">The sequence shown here is derived from an EMBL/GenBank/DDBJ whole genome shotgun (WGS) entry which is preliminary data.</text>
</comment>
<sequence length="133" mass="15091">MLKSWEAAYVAGIIDGEGTISFKNIDSKGKRNPVIAITSSDLKMLVFIQSLLSGSLSSKKMMISGQPTYIYTIEIKQKETIREALSQIQQFLRADHKKEEVERVLENFSSDSNRNILRPKQPASNMFLMEKAY</sequence>
<dbReference type="Proteomes" id="UP000243524">
    <property type="component" value="Unassembled WGS sequence"/>
</dbReference>
<keyword evidence="3" id="KW-1185">Reference proteome</keyword>
<dbReference type="AlphaFoldDB" id="A0A2I0QUM8"/>
<evidence type="ECO:0000313" key="2">
    <source>
        <dbReference type="EMBL" id="PKR78051.1"/>
    </source>
</evidence>
<organism evidence="2 3">
    <name type="scientific">Halalkalibacillus sediminis</name>
    <dbReference type="NCBI Taxonomy" id="2018042"/>
    <lineage>
        <taxon>Bacteria</taxon>
        <taxon>Bacillati</taxon>
        <taxon>Bacillota</taxon>
        <taxon>Bacilli</taxon>
        <taxon>Bacillales</taxon>
        <taxon>Bacillaceae</taxon>
        <taxon>Halalkalibacillus</taxon>
    </lineage>
</organism>
<dbReference type="InterPro" id="IPR027434">
    <property type="entry name" value="Homing_endonucl"/>
</dbReference>
<dbReference type="OrthoDB" id="5783349at2"/>
<evidence type="ECO:0000313" key="3">
    <source>
        <dbReference type="Proteomes" id="UP000243524"/>
    </source>
</evidence>
<proteinExistence type="predicted"/>
<accession>A0A2I0QUM8</accession>
<dbReference type="GO" id="GO:0004519">
    <property type="term" value="F:endonuclease activity"/>
    <property type="evidence" value="ECO:0007669"/>
    <property type="project" value="InterPro"/>
</dbReference>
<dbReference type="EMBL" id="PJNH01000002">
    <property type="protein sequence ID" value="PKR78051.1"/>
    <property type="molecule type" value="Genomic_DNA"/>
</dbReference>
<gene>
    <name evidence="2" type="ORF">CEY16_09040</name>
</gene>
<protein>
    <recommendedName>
        <fullName evidence="1">Homing endonuclease LAGLIDADG domain-containing protein</fullName>
    </recommendedName>
</protein>
<dbReference type="RefSeq" id="WP_101331659.1">
    <property type="nucleotide sequence ID" value="NZ_PJNH01000002.1"/>
</dbReference>
<dbReference type="Pfam" id="PF14528">
    <property type="entry name" value="LAGLIDADG_3"/>
    <property type="match status" value="1"/>
</dbReference>
<dbReference type="Gene3D" id="3.10.28.10">
    <property type="entry name" value="Homing endonucleases"/>
    <property type="match status" value="1"/>
</dbReference>
<name>A0A2I0QUM8_9BACI</name>
<feature type="domain" description="Homing endonuclease LAGLIDADG" evidence="1">
    <location>
        <begin position="5"/>
        <end position="87"/>
    </location>
</feature>
<dbReference type="SUPFAM" id="SSF55608">
    <property type="entry name" value="Homing endonucleases"/>
    <property type="match status" value="1"/>
</dbReference>
<dbReference type="InterPro" id="IPR004860">
    <property type="entry name" value="LAGLIDADG_dom"/>
</dbReference>
<reference evidence="2 3" key="1">
    <citation type="submission" date="2017-06" db="EMBL/GenBank/DDBJ databases">
        <title>the draft geome sequence of Illustriluteabacillus marina B3227.</title>
        <authorList>
            <person name="He R.-H."/>
            <person name="Du Z.-J."/>
        </authorList>
    </citation>
    <scope>NUCLEOTIDE SEQUENCE [LARGE SCALE GENOMIC DNA]</scope>
    <source>
        <strain evidence="2 3">B3227</strain>
    </source>
</reference>